<reference evidence="3 4" key="1">
    <citation type="submission" date="2019-01" db="EMBL/GenBank/DDBJ databases">
        <title>Agromyces.</title>
        <authorList>
            <person name="Li J."/>
        </authorList>
    </citation>
    <scope>NUCLEOTIDE SEQUENCE [LARGE SCALE GENOMIC DNA]</scope>
    <source>
        <strain evidence="3 4">DSM 23870</strain>
    </source>
</reference>
<evidence type="ECO:0000313" key="4">
    <source>
        <dbReference type="Proteomes" id="UP000292686"/>
    </source>
</evidence>
<dbReference type="Proteomes" id="UP000292686">
    <property type="component" value="Unassembled WGS sequence"/>
</dbReference>
<dbReference type="Proteomes" id="UP000581087">
    <property type="component" value="Unassembled WGS sequence"/>
</dbReference>
<organism evidence="3 4">
    <name type="scientific">Agromyces atrinae</name>
    <dbReference type="NCBI Taxonomy" id="592376"/>
    <lineage>
        <taxon>Bacteria</taxon>
        <taxon>Bacillati</taxon>
        <taxon>Actinomycetota</taxon>
        <taxon>Actinomycetes</taxon>
        <taxon>Micrococcales</taxon>
        <taxon>Microbacteriaceae</taxon>
        <taxon>Agromyces</taxon>
    </lineage>
</organism>
<dbReference type="GO" id="GO:0016020">
    <property type="term" value="C:membrane"/>
    <property type="evidence" value="ECO:0007669"/>
    <property type="project" value="InterPro"/>
</dbReference>
<keyword evidence="4" id="KW-1185">Reference proteome</keyword>
<keyword evidence="1" id="KW-1133">Transmembrane helix</keyword>
<dbReference type="RefSeq" id="WP_129175078.1">
    <property type="nucleotide sequence ID" value="NZ_JACCBI010000001.1"/>
</dbReference>
<keyword evidence="1" id="KW-0472">Membrane</keyword>
<dbReference type="OrthoDB" id="3216131at2"/>
<evidence type="ECO:0000313" key="3">
    <source>
        <dbReference type="EMBL" id="RXZ86290.1"/>
    </source>
</evidence>
<feature type="transmembrane region" description="Helical" evidence="1">
    <location>
        <begin position="6"/>
        <end position="28"/>
    </location>
</feature>
<dbReference type="Pfam" id="PF02325">
    <property type="entry name" value="CCB3_YggT"/>
    <property type="match status" value="1"/>
</dbReference>
<proteinExistence type="predicted"/>
<reference evidence="2 5" key="2">
    <citation type="submission" date="2020-07" db="EMBL/GenBank/DDBJ databases">
        <title>Sequencing the genomes of 1000 actinobacteria strains.</title>
        <authorList>
            <person name="Klenk H.-P."/>
        </authorList>
    </citation>
    <scope>NUCLEOTIDE SEQUENCE [LARGE SCALE GENOMIC DNA]</scope>
    <source>
        <strain evidence="2 5">DSM 23870</strain>
    </source>
</reference>
<keyword evidence="1" id="KW-0812">Transmembrane</keyword>
<gene>
    <name evidence="2" type="ORF">BJ972_000474</name>
    <name evidence="3" type="ORF">ESP50_11060</name>
</gene>
<name>A0A4Q2MB51_9MICO</name>
<evidence type="ECO:0000313" key="5">
    <source>
        <dbReference type="Proteomes" id="UP000581087"/>
    </source>
</evidence>
<comment type="caution">
    <text evidence="3">The sequence shown here is derived from an EMBL/GenBank/DDBJ whole genome shotgun (WGS) entry which is preliminary data.</text>
</comment>
<protein>
    <submittedName>
        <fullName evidence="3">YggT family protein</fullName>
    </submittedName>
</protein>
<feature type="transmembrane region" description="Helical" evidence="1">
    <location>
        <begin position="74"/>
        <end position="98"/>
    </location>
</feature>
<evidence type="ECO:0000313" key="2">
    <source>
        <dbReference type="EMBL" id="NYD65955.1"/>
    </source>
</evidence>
<dbReference type="EMBL" id="JACCBI010000001">
    <property type="protein sequence ID" value="NYD65955.1"/>
    <property type="molecule type" value="Genomic_DNA"/>
</dbReference>
<evidence type="ECO:0000256" key="1">
    <source>
        <dbReference type="SAM" id="Phobius"/>
    </source>
</evidence>
<dbReference type="InterPro" id="IPR003425">
    <property type="entry name" value="CCB3/YggT"/>
</dbReference>
<accession>A0A4Q2MB51</accession>
<dbReference type="AlphaFoldDB" id="A0A4Q2MB51"/>
<sequence length="99" mass="11495">MGVIQLVASILYYVLLIYFFMMWARFILDLIQNFNRSWRPRGGWVVAVELVYTLTDPPVKFFRRLLPPLRLGGIALDFGWSIAMLTVIIAMSVVSWIAR</sequence>
<dbReference type="EMBL" id="SDPM01000005">
    <property type="protein sequence ID" value="RXZ86290.1"/>
    <property type="molecule type" value="Genomic_DNA"/>
</dbReference>